<dbReference type="GO" id="GO:0019674">
    <property type="term" value="P:NAD+ metabolic process"/>
    <property type="evidence" value="ECO:0007669"/>
    <property type="project" value="InterPro"/>
</dbReference>
<keyword evidence="6" id="KW-0547">Nucleotide-binding</keyword>
<dbReference type="Pfam" id="PF20143">
    <property type="entry name" value="NAD_kinase_C"/>
    <property type="match status" value="1"/>
</dbReference>
<dbReference type="STRING" id="563176.SAMN04488090_4684"/>
<dbReference type="PANTHER" id="PTHR20275:SF0">
    <property type="entry name" value="NAD KINASE"/>
    <property type="match status" value="1"/>
</dbReference>
<sequence>MKIALNGRPLTDQTKAAIQALLGELARRGAEVQINDAYGQTLQEWGVMHPFTSLYTSRADLFDADFVFSIGGDGTLLETVTHVGERRLPIVGVNTGRLGFLATIKPEEIAQTLDWLENGNYSLDERVLLHVENDRDVFEGTNFGLNDFVVTKTDRSSMIVVHTWLDGEFLNSYWADGLVISTPTGSTGYCLSVGGPVVLPRTNNFIIAPISPHNLNVRPIVVNDSSRIEVRVESRSKNCLISLDSRSKVVDDSIRFTVRKEKFGAQLVKVKGDTFLETLRSKLNWGLDIRN</sequence>
<dbReference type="PANTHER" id="PTHR20275">
    <property type="entry name" value="NAD KINASE"/>
    <property type="match status" value="1"/>
</dbReference>
<keyword evidence="1 6" id="KW-0808">Transferase</keyword>
<comment type="cofactor">
    <cofactor evidence="6">
        <name>a divalent metal cation</name>
        <dbReference type="ChEBI" id="CHEBI:60240"/>
    </cofactor>
</comment>
<comment type="similarity">
    <text evidence="6">Belongs to the NAD kinase family.</text>
</comment>
<dbReference type="GO" id="GO:0005524">
    <property type="term" value="F:ATP binding"/>
    <property type="evidence" value="ECO:0007669"/>
    <property type="project" value="UniProtKB-KW"/>
</dbReference>
<evidence type="ECO:0000256" key="3">
    <source>
        <dbReference type="ARBA" id="ARBA00022857"/>
    </source>
</evidence>
<keyword evidence="6" id="KW-0067">ATP-binding</keyword>
<dbReference type="AlphaFoldDB" id="A0A1G9XPH3"/>
<evidence type="ECO:0000256" key="6">
    <source>
        <dbReference type="HAMAP-Rule" id="MF_00361"/>
    </source>
</evidence>
<dbReference type="GO" id="GO:0046872">
    <property type="term" value="F:metal ion binding"/>
    <property type="evidence" value="ECO:0007669"/>
    <property type="project" value="UniProtKB-UniRule"/>
</dbReference>
<dbReference type="Gene3D" id="2.60.200.30">
    <property type="entry name" value="Probable inorganic polyphosphate/atp-NAD kinase, domain 2"/>
    <property type="match status" value="1"/>
</dbReference>
<feature type="binding site" evidence="6">
    <location>
        <position position="176"/>
    </location>
    <ligand>
        <name>NAD(+)</name>
        <dbReference type="ChEBI" id="CHEBI:57540"/>
    </ligand>
</feature>
<dbReference type="GO" id="GO:0006741">
    <property type="term" value="P:NADP+ biosynthetic process"/>
    <property type="evidence" value="ECO:0007669"/>
    <property type="project" value="UniProtKB-UniRule"/>
</dbReference>
<keyword evidence="3 6" id="KW-0521">NADP</keyword>
<feature type="binding site" evidence="6">
    <location>
        <begin position="187"/>
        <end position="192"/>
    </location>
    <ligand>
        <name>NAD(+)</name>
        <dbReference type="ChEBI" id="CHEBI:57540"/>
    </ligand>
</feature>
<evidence type="ECO:0000256" key="4">
    <source>
        <dbReference type="ARBA" id="ARBA00023027"/>
    </source>
</evidence>
<comment type="catalytic activity">
    <reaction evidence="5 6">
        <text>NAD(+) + ATP = ADP + NADP(+) + H(+)</text>
        <dbReference type="Rhea" id="RHEA:18629"/>
        <dbReference type="ChEBI" id="CHEBI:15378"/>
        <dbReference type="ChEBI" id="CHEBI:30616"/>
        <dbReference type="ChEBI" id="CHEBI:57540"/>
        <dbReference type="ChEBI" id="CHEBI:58349"/>
        <dbReference type="ChEBI" id="CHEBI:456216"/>
        <dbReference type="EC" id="2.7.1.23"/>
    </reaction>
</comment>
<comment type="subcellular location">
    <subcellularLocation>
        <location evidence="6">Cytoplasm</location>
    </subcellularLocation>
</comment>
<dbReference type="EC" id="2.7.1.23" evidence="6"/>
<organism evidence="7 8">
    <name type="scientific">Siphonobacter aquaeclarae</name>
    <dbReference type="NCBI Taxonomy" id="563176"/>
    <lineage>
        <taxon>Bacteria</taxon>
        <taxon>Pseudomonadati</taxon>
        <taxon>Bacteroidota</taxon>
        <taxon>Cytophagia</taxon>
        <taxon>Cytophagales</taxon>
        <taxon>Cytophagaceae</taxon>
        <taxon>Siphonobacter</taxon>
    </lineage>
</organism>
<dbReference type="NCBIfam" id="NF002521">
    <property type="entry name" value="PRK01911.1"/>
    <property type="match status" value="1"/>
</dbReference>
<evidence type="ECO:0000256" key="1">
    <source>
        <dbReference type="ARBA" id="ARBA00022679"/>
    </source>
</evidence>
<keyword evidence="6" id="KW-0963">Cytoplasm</keyword>
<keyword evidence="8" id="KW-1185">Reference proteome</keyword>
<dbReference type="GO" id="GO:0003951">
    <property type="term" value="F:NAD+ kinase activity"/>
    <property type="evidence" value="ECO:0007669"/>
    <property type="project" value="UniProtKB-UniRule"/>
</dbReference>
<accession>A0A1G9XPH3</accession>
<dbReference type="EMBL" id="FNGS01000011">
    <property type="protein sequence ID" value="SDM98085.1"/>
    <property type="molecule type" value="Genomic_DNA"/>
</dbReference>
<name>A0A1G9XPH3_9BACT</name>
<dbReference type="InterPro" id="IPR002504">
    <property type="entry name" value="NADK"/>
</dbReference>
<proteinExistence type="inferred from homology"/>
<dbReference type="InterPro" id="IPR016064">
    <property type="entry name" value="NAD/diacylglycerol_kinase_sf"/>
</dbReference>
<dbReference type="GO" id="GO:0005737">
    <property type="term" value="C:cytoplasm"/>
    <property type="evidence" value="ECO:0007669"/>
    <property type="project" value="UniProtKB-SubCell"/>
</dbReference>
<comment type="caution">
    <text evidence="6">Lacks conserved residue(s) required for the propagation of feature annotation.</text>
</comment>
<keyword evidence="2 6" id="KW-0418">Kinase</keyword>
<protein>
    <recommendedName>
        <fullName evidence="6">NAD kinase</fullName>
        <ecNumber evidence="6">2.7.1.23</ecNumber>
    </recommendedName>
    <alternativeName>
        <fullName evidence="6">ATP-dependent NAD kinase</fullName>
    </alternativeName>
</protein>
<dbReference type="HAMAP" id="MF_00361">
    <property type="entry name" value="NAD_kinase"/>
    <property type="match status" value="1"/>
</dbReference>
<dbReference type="InterPro" id="IPR017437">
    <property type="entry name" value="ATP-NAD_kinase_PpnK-typ_C"/>
</dbReference>
<keyword evidence="4 6" id="KW-0520">NAD</keyword>
<evidence type="ECO:0000313" key="7">
    <source>
        <dbReference type="EMBL" id="SDM98085.1"/>
    </source>
</evidence>
<dbReference type="Pfam" id="PF01513">
    <property type="entry name" value="NAD_kinase"/>
    <property type="match status" value="1"/>
</dbReference>
<gene>
    <name evidence="6" type="primary">nadK</name>
    <name evidence="7" type="ORF">SAMN04488090_4684</name>
</gene>
<evidence type="ECO:0000256" key="5">
    <source>
        <dbReference type="ARBA" id="ARBA00047925"/>
    </source>
</evidence>
<reference evidence="7 8" key="1">
    <citation type="submission" date="2016-10" db="EMBL/GenBank/DDBJ databases">
        <authorList>
            <person name="de Groot N.N."/>
        </authorList>
    </citation>
    <scope>NUCLEOTIDE SEQUENCE [LARGE SCALE GENOMIC DNA]</scope>
    <source>
        <strain evidence="7 8">DSM 21668</strain>
    </source>
</reference>
<dbReference type="GO" id="GO:0051287">
    <property type="term" value="F:NAD binding"/>
    <property type="evidence" value="ECO:0007669"/>
    <property type="project" value="UniProtKB-ARBA"/>
</dbReference>
<evidence type="ECO:0000256" key="2">
    <source>
        <dbReference type="ARBA" id="ARBA00022777"/>
    </source>
</evidence>
<dbReference type="Gene3D" id="3.40.50.10330">
    <property type="entry name" value="Probable inorganic polyphosphate/atp-NAD kinase, domain 1"/>
    <property type="match status" value="1"/>
</dbReference>
<feature type="binding site" evidence="6">
    <location>
        <begin position="146"/>
        <end position="147"/>
    </location>
    <ligand>
        <name>NAD(+)</name>
        <dbReference type="ChEBI" id="CHEBI:57540"/>
    </ligand>
</feature>
<comment type="function">
    <text evidence="6">Involved in the regulation of the intracellular balance of NAD and NADP, and is a key enzyme in the biosynthesis of NADP. Catalyzes specifically the phosphorylation on 2'-hydroxyl of the adenosine moiety of NAD to yield NADP.</text>
</comment>
<feature type="binding site" evidence="6">
    <location>
        <begin position="73"/>
        <end position="74"/>
    </location>
    <ligand>
        <name>NAD(+)</name>
        <dbReference type="ChEBI" id="CHEBI:57540"/>
    </ligand>
</feature>
<dbReference type="Proteomes" id="UP000198901">
    <property type="component" value="Unassembled WGS sequence"/>
</dbReference>
<evidence type="ECO:0000313" key="8">
    <source>
        <dbReference type="Proteomes" id="UP000198901"/>
    </source>
</evidence>
<dbReference type="RefSeq" id="WP_093208413.1">
    <property type="nucleotide sequence ID" value="NZ_FNGS01000011.1"/>
</dbReference>
<dbReference type="SUPFAM" id="SSF111331">
    <property type="entry name" value="NAD kinase/diacylglycerol kinase-like"/>
    <property type="match status" value="1"/>
</dbReference>
<dbReference type="OrthoDB" id="9774737at2"/>
<feature type="active site" description="Proton acceptor" evidence="6">
    <location>
        <position position="73"/>
    </location>
</feature>
<dbReference type="InterPro" id="IPR017438">
    <property type="entry name" value="ATP-NAD_kinase_N"/>
</dbReference>